<feature type="non-terminal residue" evidence="1">
    <location>
        <position position="79"/>
    </location>
</feature>
<gene>
    <name evidence="1" type="ORF">SAMN05421854_12766</name>
</gene>
<protein>
    <submittedName>
        <fullName evidence="1">Uncharacterized protein</fullName>
    </submittedName>
</protein>
<evidence type="ECO:0000313" key="1">
    <source>
        <dbReference type="EMBL" id="SFQ80376.1"/>
    </source>
</evidence>
<reference evidence="1 2" key="1">
    <citation type="submission" date="2016-10" db="EMBL/GenBank/DDBJ databases">
        <authorList>
            <person name="de Groot N.N."/>
        </authorList>
    </citation>
    <scope>NUCLEOTIDE SEQUENCE [LARGE SCALE GENOMIC DNA]</scope>
    <source>
        <strain evidence="1 2">DSM 44637</strain>
    </source>
</reference>
<proteinExistence type="predicted"/>
<dbReference type="Proteomes" id="UP000199137">
    <property type="component" value="Unassembled WGS sequence"/>
</dbReference>
<organism evidence="1 2">
    <name type="scientific">Amycolatopsis rubida</name>
    <dbReference type="NCBI Taxonomy" id="112413"/>
    <lineage>
        <taxon>Bacteria</taxon>
        <taxon>Bacillati</taxon>
        <taxon>Actinomycetota</taxon>
        <taxon>Actinomycetes</taxon>
        <taxon>Pseudonocardiales</taxon>
        <taxon>Pseudonocardiaceae</taxon>
        <taxon>Amycolatopsis</taxon>
    </lineage>
</organism>
<dbReference type="AlphaFoldDB" id="A0A1I6BHH5"/>
<accession>A0A1I6BHH5</accession>
<dbReference type="EMBL" id="FOWC01000027">
    <property type="protein sequence ID" value="SFQ80376.1"/>
    <property type="molecule type" value="Genomic_DNA"/>
</dbReference>
<sequence>MTDDHTAVGSGRYSFDAAGMEHVASQFEELALEFTKAVDNARVIAVTQSPASDFASGNNAETFRNSGSALVASLRSRVE</sequence>
<evidence type="ECO:0000313" key="2">
    <source>
        <dbReference type="Proteomes" id="UP000199137"/>
    </source>
</evidence>
<name>A0A1I6BHH5_9PSEU</name>